<comment type="caution">
    <text evidence="12">The sequence shown here is derived from an EMBL/GenBank/DDBJ whole genome shotgun (WGS) entry which is preliminary data.</text>
</comment>
<evidence type="ECO:0000256" key="3">
    <source>
        <dbReference type="ARBA" id="ARBA00022833"/>
    </source>
</evidence>
<keyword evidence="1 9" id="KW-0479">Metal-binding</keyword>
<keyword evidence="5 8" id="KW-0238">DNA-binding</keyword>
<dbReference type="GO" id="GO:0005634">
    <property type="term" value="C:nucleus"/>
    <property type="evidence" value="ECO:0007669"/>
    <property type="project" value="UniProtKB-SubCell"/>
</dbReference>
<evidence type="ECO:0000256" key="2">
    <source>
        <dbReference type="ARBA" id="ARBA00022771"/>
    </source>
</evidence>
<dbReference type="Proteomes" id="UP000734854">
    <property type="component" value="Unassembled WGS sequence"/>
</dbReference>
<evidence type="ECO:0000256" key="9">
    <source>
        <dbReference type="RuleBase" id="RU369094"/>
    </source>
</evidence>
<dbReference type="PROSITE" id="PS01361">
    <property type="entry name" value="ZF_DOF_1"/>
    <property type="match status" value="1"/>
</dbReference>
<proteinExistence type="predicted"/>
<evidence type="ECO:0000256" key="7">
    <source>
        <dbReference type="ARBA" id="ARBA00023242"/>
    </source>
</evidence>
<dbReference type="InterPro" id="IPR045174">
    <property type="entry name" value="Dof"/>
</dbReference>
<dbReference type="AlphaFoldDB" id="A0A8J5H2M1"/>
<feature type="region of interest" description="Disordered" evidence="10">
    <location>
        <begin position="17"/>
        <end position="46"/>
    </location>
</feature>
<dbReference type="PROSITE" id="PS50884">
    <property type="entry name" value="ZF_DOF_2"/>
    <property type="match status" value="1"/>
</dbReference>
<dbReference type="EMBL" id="JACMSC010000008">
    <property type="protein sequence ID" value="KAG6511894.1"/>
    <property type="molecule type" value="Genomic_DNA"/>
</dbReference>
<protein>
    <recommendedName>
        <fullName evidence="9">Dof zinc finger protein</fullName>
    </recommendedName>
</protein>
<evidence type="ECO:0000256" key="5">
    <source>
        <dbReference type="ARBA" id="ARBA00023125"/>
    </source>
</evidence>
<keyword evidence="3 9" id="KW-0862">Zinc</keyword>
<evidence type="ECO:0000256" key="10">
    <source>
        <dbReference type="SAM" id="MobiDB-lite"/>
    </source>
</evidence>
<keyword evidence="2 8" id="KW-0863">Zinc-finger</keyword>
<keyword evidence="7 8" id="KW-0539">Nucleus</keyword>
<feature type="region of interest" description="Disordered" evidence="10">
    <location>
        <begin position="119"/>
        <end position="142"/>
    </location>
</feature>
<keyword evidence="6 9" id="KW-0804">Transcription</keyword>
<feature type="domain" description="Dof-type" evidence="11">
    <location>
        <begin position="69"/>
        <end position="123"/>
    </location>
</feature>
<name>A0A8J5H2M1_ZINOF</name>
<dbReference type="PANTHER" id="PTHR31992:SF193">
    <property type="entry name" value="DOF ZINC FINGER PROTEIN DOF3.6"/>
    <property type="match status" value="1"/>
</dbReference>
<dbReference type="GO" id="GO:0003677">
    <property type="term" value="F:DNA binding"/>
    <property type="evidence" value="ECO:0007669"/>
    <property type="project" value="UniProtKB-UniRule"/>
</dbReference>
<organism evidence="12 13">
    <name type="scientific">Zingiber officinale</name>
    <name type="common">Ginger</name>
    <name type="synonym">Amomum zingiber</name>
    <dbReference type="NCBI Taxonomy" id="94328"/>
    <lineage>
        <taxon>Eukaryota</taxon>
        <taxon>Viridiplantae</taxon>
        <taxon>Streptophyta</taxon>
        <taxon>Embryophyta</taxon>
        <taxon>Tracheophyta</taxon>
        <taxon>Spermatophyta</taxon>
        <taxon>Magnoliopsida</taxon>
        <taxon>Liliopsida</taxon>
        <taxon>Zingiberales</taxon>
        <taxon>Zingiberaceae</taxon>
        <taxon>Zingiber</taxon>
    </lineage>
</organism>
<comment type="subcellular location">
    <subcellularLocation>
        <location evidence="8 9">Nucleus</location>
    </subcellularLocation>
</comment>
<accession>A0A8J5H2M1</accession>
<evidence type="ECO:0000256" key="8">
    <source>
        <dbReference type="PROSITE-ProRule" id="PRU00071"/>
    </source>
</evidence>
<dbReference type="InterPro" id="IPR003851">
    <property type="entry name" value="Znf_Dof"/>
</dbReference>
<evidence type="ECO:0000256" key="4">
    <source>
        <dbReference type="ARBA" id="ARBA00023015"/>
    </source>
</evidence>
<evidence type="ECO:0000313" key="12">
    <source>
        <dbReference type="EMBL" id="KAG6511894.1"/>
    </source>
</evidence>
<gene>
    <name evidence="12" type="ORF">ZIOFF_029973</name>
</gene>
<dbReference type="PANTHER" id="PTHR31992">
    <property type="entry name" value="DOF ZINC FINGER PROTEIN DOF1.4-RELATED"/>
    <property type="match status" value="1"/>
</dbReference>
<evidence type="ECO:0000313" key="13">
    <source>
        <dbReference type="Proteomes" id="UP000734854"/>
    </source>
</evidence>
<feature type="compositionally biased region" description="Low complexity" evidence="10">
    <location>
        <begin position="126"/>
        <end position="136"/>
    </location>
</feature>
<dbReference type="Pfam" id="PF02701">
    <property type="entry name" value="Zn_ribbon_Dof"/>
    <property type="match status" value="1"/>
</dbReference>
<keyword evidence="4 9" id="KW-0805">Transcription regulation</keyword>
<feature type="compositionally biased region" description="Low complexity" evidence="10">
    <location>
        <begin position="34"/>
        <end position="46"/>
    </location>
</feature>
<evidence type="ECO:0000256" key="6">
    <source>
        <dbReference type="ARBA" id="ARBA00023163"/>
    </source>
</evidence>
<evidence type="ECO:0000256" key="1">
    <source>
        <dbReference type="ARBA" id="ARBA00022723"/>
    </source>
</evidence>
<evidence type="ECO:0000259" key="11">
    <source>
        <dbReference type="PROSITE" id="PS50884"/>
    </source>
</evidence>
<sequence>MSFSSLPVHLDPPNWKQLPAAAGAGAGRDGGETGLASAQAPPGVAAAGPTISMAERARLGKVPPPEQALQCPRCDSTNTKFCYFNNYSFSQPRHFCKACRRYWTRGGALRSVPVGGACRRRRDSSAKSSSTPSKPSNLAPRSRGIIPMINAAAAAAGRRIELWKLPQIQHLPFLELAAQRPATLTAGLPDFQDAVNLEPVKMEDHASRLGFISPRQYSAPPGNYHQQCWSSSDGIKDSGSSDGGGWVTTADLYVFDSSSISGYDNNYS</sequence>
<dbReference type="GO" id="GO:0003700">
    <property type="term" value="F:DNA-binding transcription factor activity"/>
    <property type="evidence" value="ECO:0007669"/>
    <property type="project" value="UniProtKB-UniRule"/>
</dbReference>
<dbReference type="GO" id="GO:0008270">
    <property type="term" value="F:zinc ion binding"/>
    <property type="evidence" value="ECO:0007669"/>
    <property type="project" value="UniProtKB-KW"/>
</dbReference>
<reference evidence="12 13" key="1">
    <citation type="submission" date="2020-08" db="EMBL/GenBank/DDBJ databases">
        <title>Plant Genome Project.</title>
        <authorList>
            <person name="Zhang R.-G."/>
        </authorList>
    </citation>
    <scope>NUCLEOTIDE SEQUENCE [LARGE SCALE GENOMIC DNA]</scope>
    <source>
        <tissue evidence="12">Rhizome</tissue>
    </source>
</reference>
<keyword evidence="13" id="KW-1185">Reference proteome</keyword>
<comment type="function">
    <text evidence="9">Transcription factor that binds specifically to a 5'-AA[AG]G-3' consensus core sequence.</text>
</comment>